<accession>A0A0S4TXV1</accession>
<dbReference type="InterPro" id="IPR010998">
    <property type="entry name" value="Integrase_recombinase_N"/>
</dbReference>
<gene>
    <name evidence="3" type="ORF">E7Z57_17750</name>
    <name evidence="2" type="ORF">RUN39_v1_980001</name>
</gene>
<geneLocation type="plasmid" evidence="4">
    <name>puw386</name>
</geneLocation>
<protein>
    <submittedName>
        <fullName evidence="2">Integrase family protein</fullName>
    </submittedName>
</protein>
<geneLocation type="plasmid" evidence="3">
    <name>pUW386</name>
</geneLocation>
<reference evidence="2" key="1">
    <citation type="submission" date="2015-10" db="EMBL/GenBank/DDBJ databases">
        <authorList>
            <person name="Gilbert D.G."/>
        </authorList>
    </citation>
    <scope>NUCLEOTIDE SEQUENCE</scope>
    <source>
        <strain evidence="2">Phyl III-seqv23</strain>
    </source>
</reference>
<evidence type="ECO:0000313" key="3">
    <source>
        <dbReference type="EMBL" id="QCX50975.1"/>
    </source>
</evidence>
<reference evidence="3 4" key="2">
    <citation type="submission" date="2019-04" db="EMBL/GenBank/DDBJ databases">
        <title>Complete Genome of UW386 and Higher Quality Genome of UW700.</title>
        <authorList>
            <person name="Jacobs J."/>
            <person name="Perez A."/>
            <person name="Steidl O."/>
            <person name="Allen C."/>
        </authorList>
    </citation>
    <scope>NUCLEOTIDE SEQUENCE [LARGE SCALE GENOMIC DNA]</scope>
    <source>
        <strain evidence="3 4">UW386</strain>
        <plasmid evidence="4">puw386</plasmid>
        <plasmid evidence="3">pUW386</plasmid>
    </source>
</reference>
<sequence>MHPRAISAIDRYVEAATRENTRRSYRSAIRHFELELSEFLPARADVMTRYFVGHVESLLANTLHARLLALAQWRQTQGFPDPTKAPHARKVIKGIATRHPVKEKRAS</sequence>
<dbReference type="Proteomes" id="UP000310553">
    <property type="component" value="Plasmid pUW386"/>
</dbReference>
<name>A0A0S4TXV1_RALSL</name>
<dbReference type="Gene3D" id="1.10.150.130">
    <property type="match status" value="1"/>
</dbReference>
<organism evidence="2">
    <name type="scientific">Ralstonia solanacearum</name>
    <name type="common">Pseudomonas solanacearum</name>
    <dbReference type="NCBI Taxonomy" id="305"/>
    <lineage>
        <taxon>Bacteria</taxon>
        <taxon>Pseudomonadati</taxon>
        <taxon>Pseudomonadota</taxon>
        <taxon>Betaproteobacteria</taxon>
        <taxon>Burkholderiales</taxon>
        <taxon>Burkholderiaceae</taxon>
        <taxon>Ralstonia</taxon>
        <taxon>Ralstonia solanacearum species complex</taxon>
    </lineage>
</organism>
<dbReference type="AlphaFoldDB" id="A0A0S4TXV1"/>
<dbReference type="EMBL" id="CP039340">
    <property type="protein sequence ID" value="QCX50975.1"/>
    <property type="molecule type" value="Genomic_DNA"/>
</dbReference>
<keyword evidence="1" id="KW-0238">DNA-binding</keyword>
<evidence type="ECO:0000256" key="1">
    <source>
        <dbReference type="ARBA" id="ARBA00023125"/>
    </source>
</evidence>
<evidence type="ECO:0000313" key="2">
    <source>
        <dbReference type="EMBL" id="CUV14870.1"/>
    </source>
</evidence>
<evidence type="ECO:0000313" key="4">
    <source>
        <dbReference type="Proteomes" id="UP000310553"/>
    </source>
</evidence>
<dbReference type="GO" id="GO:0003677">
    <property type="term" value="F:DNA binding"/>
    <property type="evidence" value="ECO:0007669"/>
    <property type="project" value="UniProtKB-KW"/>
</dbReference>
<keyword evidence="3" id="KW-0614">Plasmid</keyword>
<dbReference type="EMBL" id="LN899819">
    <property type="protein sequence ID" value="CUV14870.1"/>
    <property type="molecule type" value="Genomic_DNA"/>
</dbReference>
<dbReference type="SUPFAM" id="SSF47823">
    <property type="entry name" value="lambda integrase-like, N-terminal domain"/>
    <property type="match status" value="1"/>
</dbReference>
<proteinExistence type="predicted"/>